<organism evidence="10">
    <name type="scientific">Medioppia subpectinata</name>
    <dbReference type="NCBI Taxonomy" id="1979941"/>
    <lineage>
        <taxon>Eukaryota</taxon>
        <taxon>Metazoa</taxon>
        <taxon>Ecdysozoa</taxon>
        <taxon>Arthropoda</taxon>
        <taxon>Chelicerata</taxon>
        <taxon>Arachnida</taxon>
        <taxon>Acari</taxon>
        <taxon>Acariformes</taxon>
        <taxon>Sarcoptiformes</taxon>
        <taxon>Oribatida</taxon>
        <taxon>Brachypylina</taxon>
        <taxon>Oppioidea</taxon>
        <taxon>Oppiidae</taxon>
        <taxon>Medioppia</taxon>
    </lineage>
</organism>
<keyword evidence="6" id="KW-0804">Transcription</keyword>
<evidence type="ECO:0000256" key="4">
    <source>
        <dbReference type="ARBA" id="ARBA00022833"/>
    </source>
</evidence>
<dbReference type="SUPFAM" id="SSF57667">
    <property type="entry name" value="beta-beta-alpha zinc fingers"/>
    <property type="match status" value="1"/>
</dbReference>
<dbReference type="AlphaFoldDB" id="A0A7R9L7L1"/>
<dbReference type="PANTHER" id="PTHR46179:SF13">
    <property type="entry name" value="C2H2-TYPE DOMAIN-CONTAINING PROTEIN"/>
    <property type="match status" value="1"/>
</dbReference>
<comment type="subcellular location">
    <subcellularLocation>
        <location evidence="1">Nucleus</location>
    </subcellularLocation>
</comment>
<dbReference type="SMART" id="SM00355">
    <property type="entry name" value="ZnF_C2H2"/>
    <property type="match status" value="4"/>
</dbReference>
<evidence type="ECO:0000259" key="9">
    <source>
        <dbReference type="PROSITE" id="PS50157"/>
    </source>
</evidence>
<dbReference type="Pfam" id="PF00096">
    <property type="entry name" value="zf-C2H2"/>
    <property type="match status" value="1"/>
</dbReference>
<evidence type="ECO:0000256" key="3">
    <source>
        <dbReference type="ARBA" id="ARBA00022771"/>
    </source>
</evidence>
<evidence type="ECO:0000313" key="10">
    <source>
        <dbReference type="EMBL" id="CAD7635288.1"/>
    </source>
</evidence>
<keyword evidence="2" id="KW-0479">Metal-binding</keyword>
<dbReference type="Proteomes" id="UP000759131">
    <property type="component" value="Unassembled WGS sequence"/>
</dbReference>
<dbReference type="PROSITE" id="PS50157">
    <property type="entry name" value="ZINC_FINGER_C2H2_2"/>
    <property type="match status" value="3"/>
</dbReference>
<dbReference type="Gene3D" id="3.30.160.60">
    <property type="entry name" value="Classic Zinc Finger"/>
    <property type="match status" value="3"/>
</dbReference>
<evidence type="ECO:0000256" key="8">
    <source>
        <dbReference type="PROSITE-ProRule" id="PRU00042"/>
    </source>
</evidence>
<feature type="domain" description="C2H2-type" evidence="9">
    <location>
        <begin position="326"/>
        <end position="352"/>
    </location>
</feature>
<sequence>MDELREENQRLRKELSFERQLSECLAKIRQNSLDLINNCKCNQNIDIFHDLIKYEKRYHSLKGNQNVDTILTNDKTDNVIITSGKSNEPIFITAKTPSVGRQLCNISSIQLTVNNGQTCGQLLATDSGEEPNGDLIEPNVVSIDLNNGQSVQQNTYPIVSADNGVEEHDETQETDKWMKQEIIDIPDDSEDSDNEDMIATAVTQKVATIPVTRTVPTATVHHYPTTRYQSTAPARQHNTRGYRYPNIGHKQVHHSYHHRIRQWRPPAVTPAAAQPAIKSYPCPYDRCGRRFQSTDYLNTHIQRFHTSTSATAVRPQPSVPMAADAHRCQSVGCDRTFASIQNLKKHMEKVHSMAPVFPPTDPKRPKPYRCPYVGCNTRGYTDAKNLKSHIKRCLAARDKQVLKINGNTDPIVAKTSQSLLLQSMLTAGTVGQTSNRVLATYGSETGDHIIEPNVVSIDLNPTESVKRNTYPIVSADNGLEVLPPIGDDGTQAADNQLKAKEEIIDILDDSDSEDTTATPVTPMVPTATVNHLRSASVTVNQTADLWLQNSLITQPLNKPTRNSLDTNSTSQATAAASDPEVYLCLECRKTFTTKHGLQTHNGMFHRNPVDQLHASGDQQSAVQMAGHITAGILNDFTPITVVHNSSQSNGFCEDNAIKKRSLMIAGTNETQVVDNETTQEIIDLLDSDSDGTEDTTD</sequence>
<dbReference type="InterPro" id="IPR013087">
    <property type="entry name" value="Znf_C2H2_type"/>
</dbReference>
<dbReference type="PANTHER" id="PTHR46179">
    <property type="entry name" value="ZINC FINGER PROTEIN"/>
    <property type="match status" value="1"/>
</dbReference>
<dbReference type="EMBL" id="OC871059">
    <property type="protein sequence ID" value="CAD7635288.1"/>
    <property type="molecule type" value="Genomic_DNA"/>
</dbReference>
<name>A0A7R9L7L1_9ACAR</name>
<dbReference type="GO" id="GO:0005634">
    <property type="term" value="C:nucleus"/>
    <property type="evidence" value="ECO:0007669"/>
    <property type="project" value="UniProtKB-SubCell"/>
</dbReference>
<feature type="non-terminal residue" evidence="10">
    <location>
        <position position="697"/>
    </location>
</feature>
<keyword evidence="4" id="KW-0862">Zinc</keyword>
<dbReference type="InterPro" id="IPR051061">
    <property type="entry name" value="Zinc_finger_trans_reg"/>
</dbReference>
<reference evidence="10" key="1">
    <citation type="submission" date="2020-11" db="EMBL/GenBank/DDBJ databases">
        <authorList>
            <person name="Tran Van P."/>
        </authorList>
    </citation>
    <scope>NUCLEOTIDE SEQUENCE</scope>
</reference>
<proteinExistence type="predicted"/>
<keyword evidence="3 8" id="KW-0863">Zinc-finger</keyword>
<dbReference type="GO" id="GO:0006357">
    <property type="term" value="P:regulation of transcription by RNA polymerase II"/>
    <property type="evidence" value="ECO:0007669"/>
    <property type="project" value="TreeGrafter"/>
</dbReference>
<evidence type="ECO:0000256" key="6">
    <source>
        <dbReference type="ARBA" id="ARBA00023163"/>
    </source>
</evidence>
<dbReference type="EMBL" id="CAJPIZ010016484">
    <property type="protein sequence ID" value="CAG2115718.1"/>
    <property type="molecule type" value="Genomic_DNA"/>
</dbReference>
<feature type="domain" description="C2H2-type" evidence="9">
    <location>
        <begin position="280"/>
        <end position="310"/>
    </location>
</feature>
<keyword evidence="7" id="KW-0539">Nucleus</keyword>
<evidence type="ECO:0000256" key="1">
    <source>
        <dbReference type="ARBA" id="ARBA00004123"/>
    </source>
</evidence>
<evidence type="ECO:0000313" key="11">
    <source>
        <dbReference type="Proteomes" id="UP000759131"/>
    </source>
</evidence>
<dbReference type="GO" id="GO:0008270">
    <property type="term" value="F:zinc ion binding"/>
    <property type="evidence" value="ECO:0007669"/>
    <property type="project" value="UniProtKB-KW"/>
</dbReference>
<dbReference type="InterPro" id="IPR036236">
    <property type="entry name" value="Znf_C2H2_sf"/>
</dbReference>
<evidence type="ECO:0000256" key="5">
    <source>
        <dbReference type="ARBA" id="ARBA00023015"/>
    </source>
</evidence>
<evidence type="ECO:0000256" key="2">
    <source>
        <dbReference type="ARBA" id="ARBA00022723"/>
    </source>
</evidence>
<keyword evidence="5" id="KW-0805">Transcription regulation</keyword>
<feature type="domain" description="C2H2-type" evidence="9">
    <location>
        <begin position="582"/>
        <end position="610"/>
    </location>
</feature>
<accession>A0A7R9L7L1</accession>
<gene>
    <name evidence="10" type="ORF">OSB1V03_LOCUS15679</name>
</gene>
<protein>
    <recommendedName>
        <fullName evidence="9">C2H2-type domain-containing protein</fullName>
    </recommendedName>
</protein>
<dbReference type="PROSITE" id="PS00028">
    <property type="entry name" value="ZINC_FINGER_C2H2_1"/>
    <property type="match status" value="3"/>
</dbReference>
<keyword evidence="11" id="KW-1185">Reference proteome</keyword>
<evidence type="ECO:0000256" key="7">
    <source>
        <dbReference type="ARBA" id="ARBA00023242"/>
    </source>
</evidence>